<dbReference type="GO" id="GO:0005663">
    <property type="term" value="C:DNA replication factor C complex"/>
    <property type="evidence" value="ECO:0007669"/>
    <property type="project" value="InterPro"/>
</dbReference>
<dbReference type="Pfam" id="PF25361">
    <property type="entry name" value="AAA_lid_RFC1"/>
    <property type="match status" value="1"/>
</dbReference>
<dbReference type="GO" id="GO:0016887">
    <property type="term" value="F:ATP hydrolysis activity"/>
    <property type="evidence" value="ECO:0007669"/>
    <property type="project" value="InterPro"/>
</dbReference>
<feature type="domain" description="BRCT" evidence="10">
    <location>
        <begin position="199"/>
        <end position="285"/>
    </location>
</feature>
<evidence type="ECO:0000256" key="7">
    <source>
        <dbReference type="ARBA" id="ARBA00023242"/>
    </source>
</evidence>
<feature type="compositionally biased region" description="Low complexity" evidence="9">
    <location>
        <begin position="147"/>
        <end position="168"/>
    </location>
</feature>
<reference evidence="11 12" key="1">
    <citation type="submission" date="2017-03" db="EMBL/GenBank/DDBJ databases">
        <title>WGS assembly of Porphyra umbilicalis.</title>
        <authorList>
            <person name="Brawley S.H."/>
            <person name="Blouin N.A."/>
            <person name="Ficko-Blean E."/>
            <person name="Wheeler G.L."/>
            <person name="Lohr M."/>
            <person name="Goodson H.V."/>
            <person name="Jenkins J.W."/>
            <person name="Blaby-Haas C.E."/>
            <person name="Helliwell K.E."/>
            <person name="Chan C."/>
            <person name="Marriage T."/>
            <person name="Bhattacharya D."/>
            <person name="Klein A.S."/>
            <person name="Badis Y."/>
            <person name="Brodie J."/>
            <person name="Cao Y."/>
            <person name="Collen J."/>
            <person name="Dittami S.M."/>
            <person name="Gachon C.M."/>
            <person name="Green B.R."/>
            <person name="Karpowicz S."/>
            <person name="Kim J.W."/>
            <person name="Kudahl U."/>
            <person name="Lin S."/>
            <person name="Michel G."/>
            <person name="Mittag M."/>
            <person name="Olson B.J."/>
            <person name="Pangilinan J."/>
            <person name="Peng Y."/>
            <person name="Qiu H."/>
            <person name="Shu S."/>
            <person name="Singer J.T."/>
            <person name="Smith A.G."/>
            <person name="Sprecher B.N."/>
            <person name="Wagner V."/>
            <person name="Wang W."/>
            <person name="Wang Z.-Y."/>
            <person name="Yan J."/>
            <person name="Yarish C."/>
            <person name="Zoeuner-Riek S."/>
            <person name="Zhuang Y."/>
            <person name="Zou Y."/>
            <person name="Lindquist E.A."/>
            <person name="Grimwood J."/>
            <person name="Barry K."/>
            <person name="Rokhsar D.S."/>
            <person name="Schmutz J."/>
            <person name="Stiller J.W."/>
            <person name="Grossman A.R."/>
            <person name="Prochnik S.E."/>
        </authorList>
    </citation>
    <scope>NUCLEOTIDE SEQUENCE [LARGE SCALE GENOMIC DNA]</scope>
    <source>
        <strain evidence="11">4086291</strain>
    </source>
</reference>
<evidence type="ECO:0000256" key="5">
    <source>
        <dbReference type="ARBA" id="ARBA00022741"/>
    </source>
</evidence>
<feature type="compositionally biased region" description="Polar residues" evidence="9">
    <location>
        <begin position="20"/>
        <end position="30"/>
    </location>
</feature>
<evidence type="ECO:0000256" key="8">
    <source>
        <dbReference type="PIRNR" id="PIRNR036578"/>
    </source>
</evidence>
<keyword evidence="6 8" id="KW-0067">ATP-binding</keyword>
<dbReference type="OrthoDB" id="446168at2759"/>
<dbReference type="PROSITE" id="PS50172">
    <property type="entry name" value="BRCT"/>
    <property type="match status" value="1"/>
</dbReference>
<dbReference type="SMART" id="SM00292">
    <property type="entry name" value="BRCT"/>
    <property type="match status" value="1"/>
</dbReference>
<dbReference type="Gene3D" id="3.40.50.300">
    <property type="entry name" value="P-loop containing nucleotide triphosphate hydrolases"/>
    <property type="match status" value="1"/>
</dbReference>
<evidence type="ECO:0000256" key="4">
    <source>
        <dbReference type="ARBA" id="ARBA00022705"/>
    </source>
</evidence>
<organism evidence="11 12">
    <name type="scientific">Porphyra umbilicalis</name>
    <name type="common">Purple laver</name>
    <name type="synonym">Red alga</name>
    <dbReference type="NCBI Taxonomy" id="2786"/>
    <lineage>
        <taxon>Eukaryota</taxon>
        <taxon>Rhodophyta</taxon>
        <taxon>Bangiophyceae</taxon>
        <taxon>Bangiales</taxon>
        <taxon>Bangiaceae</taxon>
        <taxon>Porphyra</taxon>
    </lineage>
</organism>
<dbReference type="InterPro" id="IPR047854">
    <property type="entry name" value="RFC_lid"/>
</dbReference>
<dbReference type="GO" id="GO:0003689">
    <property type="term" value="F:DNA clamp loader activity"/>
    <property type="evidence" value="ECO:0007669"/>
    <property type="project" value="UniProtKB-UniRule"/>
</dbReference>
<evidence type="ECO:0000256" key="6">
    <source>
        <dbReference type="ARBA" id="ARBA00022840"/>
    </source>
</evidence>
<feature type="region of interest" description="Disordered" evidence="9">
    <location>
        <begin position="283"/>
        <end position="302"/>
    </location>
</feature>
<dbReference type="Pfam" id="PF08519">
    <property type="entry name" value="RFC1"/>
    <property type="match status" value="1"/>
</dbReference>
<dbReference type="FunFam" id="3.40.50.300:FF:000395">
    <property type="entry name" value="Replication factor C subunit 1"/>
    <property type="match status" value="1"/>
</dbReference>
<dbReference type="GO" id="GO:0005634">
    <property type="term" value="C:nucleus"/>
    <property type="evidence" value="ECO:0007669"/>
    <property type="project" value="UniProtKB-SubCell"/>
</dbReference>
<feature type="compositionally biased region" description="Basic and acidic residues" evidence="9">
    <location>
        <begin position="86"/>
        <end position="98"/>
    </location>
</feature>
<dbReference type="InterPro" id="IPR003959">
    <property type="entry name" value="ATPase_AAA_core"/>
</dbReference>
<accession>A0A1X6P0T4</accession>
<comment type="subcellular location">
    <subcellularLocation>
        <location evidence="1 8">Nucleus</location>
    </subcellularLocation>
</comment>
<evidence type="ECO:0000256" key="1">
    <source>
        <dbReference type="ARBA" id="ARBA00004123"/>
    </source>
</evidence>
<feature type="region of interest" description="Disordered" evidence="9">
    <location>
        <begin position="456"/>
        <end position="485"/>
    </location>
</feature>
<dbReference type="PANTHER" id="PTHR23389:SF6">
    <property type="entry name" value="REPLICATION FACTOR C SUBUNIT 1"/>
    <property type="match status" value="1"/>
</dbReference>
<keyword evidence="5 8" id="KW-0547">Nucleotide-binding</keyword>
<dbReference type="InterPro" id="IPR027417">
    <property type="entry name" value="P-loop_NTPase"/>
</dbReference>
<feature type="compositionally biased region" description="Low complexity" evidence="9">
    <location>
        <begin position="290"/>
        <end position="302"/>
    </location>
</feature>
<comment type="similarity">
    <text evidence="2 8">Belongs to the activator 1 large subunit family.</text>
</comment>
<dbReference type="CDD" id="cd18140">
    <property type="entry name" value="HLD_clamp_RFC"/>
    <property type="match status" value="1"/>
</dbReference>
<dbReference type="GO" id="GO:0006260">
    <property type="term" value="P:DNA replication"/>
    <property type="evidence" value="ECO:0007669"/>
    <property type="project" value="UniProtKB-KW"/>
</dbReference>
<dbReference type="InterPro" id="IPR001357">
    <property type="entry name" value="BRCT_dom"/>
</dbReference>
<evidence type="ECO:0000256" key="2">
    <source>
        <dbReference type="ARBA" id="ARBA00006116"/>
    </source>
</evidence>
<feature type="compositionally biased region" description="Low complexity" evidence="9">
    <location>
        <begin position="914"/>
        <end position="927"/>
    </location>
</feature>
<dbReference type="Proteomes" id="UP000218209">
    <property type="component" value="Unassembled WGS sequence"/>
</dbReference>
<dbReference type="Gene3D" id="1.10.8.60">
    <property type="match status" value="1"/>
</dbReference>
<evidence type="ECO:0000313" key="12">
    <source>
        <dbReference type="Proteomes" id="UP000218209"/>
    </source>
</evidence>
<keyword evidence="7 8" id="KW-0539">Nucleus</keyword>
<dbReference type="SUPFAM" id="SSF52540">
    <property type="entry name" value="P-loop containing nucleoside triphosphate hydrolases"/>
    <property type="match status" value="1"/>
</dbReference>
<evidence type="ECO:0000313" key="11">
    <source>
        <dbReference type="EMBL" id="OSX74491.1"/>
    </source>
</evidence>
<dbReference type="SMART" id="SM00382">
    <property type="entry name" value="AAA"/>
    <property type="match status" value="1"/>
</dbReference>
<dbReference type="AlphaFoldDB" id="A0A1X6P0T4"/>
<name>A0A1X6P0T4_PORUM</name>
<feature type="compositionally biased region" description="Acidic residues" evidence="9">
    <location>
        <begin position="890"/>
        <end position="899"/>
    </location>
</feature>
<dbReference type="SUPFAM" id="SSF48019">
    <property type="entry name" value="post-AAA+ oligomerization domain-like"/>
    <property type="match status" value="1"/>
</dbReference>
<dbReference type="Gene3D" id="3.40.50.10190">
    <property type="entry name" value="BRCT domain"/>
    <property type="match status" value="1"/>
</dbReference>
<dbReference type="GO" id="GO:0003677">
    <property type="term" value="F:DNA binding"/>
    <property type="evidence" value="ECO:0007669"/>
    <property type="project" value="InterPro"/>
</dbReference>
<dbReference type="PANTHER" id="PTHR23389">
    <property type="entry name" value="CHROMOSOME TRANSMISSION FIDELITY FACTOR 18"/>
    <property type="match status" value="1"/>
</dbReference>
<dbReference type="GO" id="GO:0006281">
    <property type="term" value="P:DNA repair"/>
    <property type="evidence" value="ECO:0007669"/>
    <property type="project" value="InterPro"/>
</dbReference>
<evidence type="ECO:0000259" key="10">
    <source>
        <dbReference type="PROSITE" id="PS50172"/>
    </source>
</evidence>
<dbReference type="PIRSF" id="PIRSF036578">
    <property type="entry name" value="RFC1"/>
    <property type="match status" value="1"/>
</dbReference>
<dbReference type="InterPro" id="IPR012178">
    <property type="entry name" value="RFC1"/>
</dbReference>
<keyword evidence="4 8" id="KW-0235">DNA replication</keyword>
<dbReference type="InterPro" id="IPR003593">
    <property type="entry name" value="AAA+_ATPase"/>
</dbReference>
<dbReference type="GO" id="GO:0005524">
    <property type="term" value="F:ATP binding"/>
    <property type="evidence" value="ECO:0007669"/>
    <property type="project" value="UniProtKB-UniRule"/>
</dbReference>
<dbReference type="CDD" id="cd00009">
    <property type="entry name" value="AAA"/>
    <property type="match status" value="1"/>
</dbReference>
<dbReference type="Gene3D" id="1.20.272.10">
    <property type="match status" value="1"/>
</dbReference>
<evidence type="ECO:0000256" key="3">
    <source>
        <dbReference type="ARBA" id="ARBA00020401"/>
    </source>
</evidence>
<sequence>MGGAGSGKGSSSRKAATIGLTGTASGQTKLSFGPASGSRAKAGATKKAAASKASPAAAAAAAAEMVDIDSDSEPEVIPKPRGRGRPKAEPAAKAEPRKTKAPAAKPAKAAKAEPSKAKAAPKARAPKRSAATAGVDVIDDDDGGDGDVAPRAAKPAAPAAAKPATPAAAAPPPAKKARAGPPWASGAPPRAGEKEVPVGAPNCLKGLVFCLTGVLESLHRDVAADLCKQYGARVVSALSRNVTHALIGEEPGASKLKKLDELKAAGKAPTVIDEDGLFELLRTREGDGPRPGAAAPAAAPAAAAKKPDAPVVAAKAAPPPAPRPVGSADNTELWVDKYRPKEMSDLVANPKIAKDLEAWLLGWKSARAAERLARAARGGGGPKRGAPKAADSEAKAALLAGPPGIGKTSMAHVIARACGYEPHEMNASDTRNKAAIAGSVADIVLSSSISSFFPFKPKADAAAPPPRTKGGSRKGKGRAAAPPAAPVNAYPNGQVLIMDEVDGMSGGDRGGMQELIKVIASTQVPIICICNDDQAQKMRTLANHCFKLKFRRPMVSQTRARLLQIAMREGYRHIDPQTADKLAESCHGDIRAMINLLQTWRSSSETLSFTDVKERMKTEGKTRTEQSPFELYRSFFDNRSGRSVNDRLDDFFMDADLMPLFVQENYPSSTAAIGRPHLLAAAADSISEGDLLNQMIRSEQRWDLMPASGLLSAVRPGAMVAGGMSGRANFPSWLGKFSTERKNVRLVKELEMRCKAGTRCSQSSRAFRLDYVPALTSAVATPMVSLGAAGIGPAVAVLDAYFLNRDDVEALSGLGIYAKGTAPLDAVDSKVKATLTRTYNTSSHAQSTVSGAHFGVKGTAAAKPTPVSATAAEVVDVEDDADGAAGGSDADPDSDEEDAEAAKKFMKKSGRGKAGASKAGAAKAKRR</sequence>
<dbReference type="InterPro" id="IPR013725">
    <property type="entry name" value="DNA_replication_fac_RFC1_C"/>
</dbReference>
<feature type="region of interest" description="Disordered" evidence="9">
    <location>
        <begin position="1"/>
        <end position="195"/>
    </location>
</feature>
<dbReference type="EMBL" id="KV918944">
    <property type="protein sequence ID" value="OSX74491.1"/>
    <property type="molecule type" value="Genomic_DNA"/>
</dbReference>
<dbReference type="InterPro" id="IPR008921">
    <property type="entry name" value="DNA_pol3_clamp-load_cplx_C"/>
</dbReference>
<proteinExistence type="inferred from homology"/>
<dbReference type="SUPFAM" id="SSF52113">
    <property type="entry name" value="BRCT domain"/>
    <property type="match status" value="1"/>
</dbReference>
<evidence type="ECO:0000256" key="9">
    <source>
        <dbReference type="SAM" id="MobiDB-lite"/>
    </source>
</evidence>
<gene>
    <name evidence="11" type="ORF">BU14_0286s0004</name>
</gene>
<dbReference type="InterPro" id="IPR036420">
    <property type="entry name" value="BRCT_dom_sf"/>
</dbReference>
<keyword evidence="12" id="KW-1185">Reference proteome</keyword>
<dbReference type="Pfam" id="PF00004">
    <property type="entry name" value="AAA"/>
    <property type="match status" value="1"/>
</dbReference>
<feature type="compositionally biased region" description="Low complexity" evidence="9">
    <location>
        <begin position="35"/>
        <end position="63"/>
    </location>
</feature>
<dbReference type="Pfam" id="PF00533">
    <property type="entry name" value="BRCT"/>
    <property type="match status" value="1"/>
</dbReference>
<feature type="region of interest" description="Disordered" evidence="9">
    <location>
        <begin position="875"/>
        <end position="927"/>
    </location>
</feature>
<protein>
    <recommendedName>
        <fullName evidence="3 8">Replication factor C subunit 1</fullName>
    </recommendedName>
</protein>